<evidence type="ECO:0000256" key="6">
    <source>
        <dbReference type="ARBA" id="ARBA00023136"/>
    </source>
</evidence>
<dbReference type="AlphaFoldDB" id="A0A5Q2FB95"/>
<evidence type="ECO:0000256" key="5">
    <source>
        <dbReference type="ARBA" id="ARBA00022989"/>
    </source>
</evidence>
<keyword evidence="6 8" id="KW-0472">Membrane</keyword>
<sequence>MGTRIIGWITGLMDSVGGPGVFLAILLENVFPPIPSEVILPLAGFTAARPDAPYGVVEAILWATAGSLLGAVLLYGLGAAIGADRLRRIAERMPLVDARDVDASIDWFTRYGSIAVLVGRLVPGVRSLISIPAGIDRMPPLTFGAFTLLGSLLWNSALVVAGYLLGDNWHVVTDWMDRFSTVAYVLLALGLIGVTVWLIRRSVRRRSAPGAAQRPQDSPEETPESR</sequence>
<gene>
    <name evidence="10" type="ORF">Rai3103_12285</name>
</gene>
<feature type="transmembrane region" description="Helical" evidence="8">
    <location>
        <begin position="5"/>
        <end position="27"/>
    </location>
</feature>
<dbReference type="KEGG" id="rain:Rai3103_12285"/>
<feature type="region of interest" description="Disordered" evidence="7">
    <location>
        <begin position="207"/>
        <end position="226"/>
    </location>
</feature>
<comment type="subcellular location">
    <subcellularLocation>
        <location evidence="1">Cell membrane</location>
        <topology evidence="1">Multi-pass membrane protein</topology>
    </subcellularLocation>
</comment>
<organism evidence="10 11">
    <name type="scientific">Raineyella fluvialis</name>
    <dbReference type="NCBI Taxonomy" id="2662261"/>
    <lineage>
        <taxon>Bacteria</taxon>
        <taxon>Bacillati</taxon>
        <taxon>Actinomycetota</taxon>
        <taxon>Actinomycetes</taxon>
        <taxon>Propionibacteriales</taxon>
        <taxon>Propionibacteriaceae</taxon>
        <taxon>Raineyella</taxon>
    </lineage>
</organism>
<dbReference type="InterPro" id="IPR032816">
    <property type="entry name" value="VTT_dom"/>
</dbReference>
<dbReference type="GO" id="GO:0005886">
    <property type="term" value="C:plasma membrane"/>
    <property type="evidence" value="ECO:0007669"/>
    <property type="project" value="UniProtKB-SubCell"/>
</dbReference>
<reference evidence="10 11" key="1">
    <citation type="submission" date="2019-10" db="EMBL/GenBank/DDBJ databases">
        <title>Genomic analysis of Raineyella sp. CBA3103.</title>
        <authorList>
            <person name="Roh S.W."/>
        </authorList>
    </citation>
    <scope>NUCLEOTIDE SEQUENCE [LARGE SCALE GENOMIC DNA]</scope>
    <source>
        <strain evidence="10 11">CBA3103</strain>
    </source>
</reference>
<evidence type="ECO:0000256" key="7">
    <source>
        <dbReference type="SAM" id="MobiDB-lite"/>
    </source>
</evidence>
<evidence type="ECO:0000313" key="11">
    <source>
        <dbReference type="Proteomes" id="UP000386847"/>
    </source>
</evidence>
<accession>A0A5Q2FB95</accession>
<dbReference type="InterPro" id="IPR051311">
    <property type="entry name" value="DedA_domain"/>
</dbReference>
<dbReference type="Proteomes" id="UP000386847">
    <property type="component" value="Chromosome"/>
</dbReference>
<dbReference type="PANTHER" id="PTHR42709">
    <property type="entry name" value="ALKALINE PHOSPHATASE LIKE PROTEIN"/>
    <property type="match status" value="1"/>
</dbReference>
<protein>
    <submittedName>
        <fullName evidence="10">DedA family protein</fullName>
    </submittedName>
</protein>
<evidence type="ECO:0000256" key="8">
    <source>
        <dbReference type="SAM" id="Phobius"/>
    </source>
</evidence>
<feature type="transmembrane region" description="Helical" evidence="8">
    <location>
        <begin position="178"/>
        <end position="199"/>
    </location>
</feature>
<keyword evidence="5 8" id="KW-1133">Transmembrane helix</keyword>
<name>A0A5Q2FB95_9ACTN</name>
<dbReference type="RefSeq" id="WP_153572839.1">
    <property type="nucleotide sequence ID" value="NZ_CP045725.1"/>
</dbReference>
<keyword evidence="11" id="KW-1185">Reference proteome</keyword>
<feature type="transmembrane region" description="Helical" evidence="8">
    <location>
        <begin position="143"/>
        <end position="166"/>
    </location>
</feature>
<keyword evidence="3" id="KW-1003">Cell membrane</keyword>
<evidence type="ECO:0000256" key="4">
    <source>
        <dbReference type="ARBA" id="ARBA00022692"/>
    </source>
</evidence>
<evidence type="ECO:0000256" key="1">
    <source>
        <dbReference type="ARBA" id="ARBA00004651"/>
    </source>
</evidence>
<comment type="similarity">
    <text evidence="2">Belongs to the DedA family.</text>
</comment>
<dbReference type="EMBL" id="CP045725">
    <property type="protein sequence ID" value="QGF24310.1"/>
    <property type="molecule type" value="Genomic_DNA"/>
</dbReference>
<proteinExistence type="inferred from homology"/>
<keyword evidence="4 8" id="KW-0812">Transmembrane</keyword>
<feature type="transmembrane region" description="Helical" evidence="8">
    <location>
        <begin position="59"/>
        <end position="83"/>
    </location>
</feature>
<evidence type="ECO:0000256" key="3">
    <source>
        <dbReference type="ARBA" id="ARBA00022475"/>
    </source>
</evidence>
<evidence type="ECO:0000256" key="2">
    <source>
        <dbReference type="ARBA" id="ARBA00010792"/>
    </source>
</evidence>
<evidence type="ECO:0000259" key="9">
    <source>
        <dbReference type="Pfam" id="PF09335"/>
    </source>
</evidence>
<feature type="domain" description="VTT" evidence="9">
    <location>
        <begin position="34"/>
        <end position="163"/>
    </location>
</feature>
<dbReference type="Pfam" id="PF09335">
    <property type="entry name" value="VTT_dom"/>
    <property type="match status" value="1"/>
</dbReference>
<dbReference type="PANTHER" id="PTHR42709:SF6">
    <property type="entry name" value="UNDECAPRENYL PHOSPHATE TRANSPORTER A"/>
    <property type="match status" value="1"/>
</dbReference>
<evidence type="ECO:0000313" key="10">
    <source>
        <dbReference type="EMBL" id="QGF24310.1"/>
    </source>
</evidence>